<feature type="domain" description="Histidine kinase" evidence="7">
    <location>
        <begin position="337"/>
        <end position="423"/>
    </location>
</feature>
<dbReference type="InterPro" id="IPR003594">
    <property type="entry name" value="HATPase_dom"/>
</dbReference>
<dbReference type="RefSeq" id="WP_051486411.1">
    <property type="nucleotide sequence ID" value="NZ_BAAAOW010000001.1"/>
</dbReference>
<feature type="region of interest" description="Disordered" evidence="5">
    <location>
        <begin position="1"/>
        <end position="24"/>
    </location>
</feature>
<dbReference type="Gene3D" id="1.20.5.1930">
    <property type="match status" value="1"/>
</dbReference>
<dbReference type="Proteomes" id="UP000023067">
    <property type="component" value="Unassembled WGS sequence"/>
</dbReference>
<keyword evidence="9" id="KW-1185">Reference proteome</keyword>
<keyword evidence="6" id="KW-1133">Transmembrane helix</keyword>
<dbReference type="AlphaFoldDB" id="Z9JYA9"/>
<name>Z9JYA9_9MICO</name>
<comment type="caution">
    <text evidence="8">The sequence shown here is derived from an EMBL/GenBank/DDBJ whole genome shotgun (WGS) entry which is preliminary data.</text>
</comment>
<feature type="transmembrane region" description="Helical" evidence="6">
    <location>
        <begin position="106"/>
        <end position="129"/>
    </location>
</feature>
<evidence type="ECO:0000256" key="2">
    <source>
        <dbReference type="ARBA" id="ARBA00022777"/>
    </source>
</evidence>
<dbReference type="Pfam" id="PF02518">
    <property type="entry name" value="HATPase_c"/>
    <property type="match status" value="1"/>
</dbReference>
<evidence type="ECO:0000256" key="1">
    <source>
        <dbReference type="ARBA" id="ARBA00022679"/>
    </source>
</evidence>
<dbReference type="InterPro" id="IPR036890">
    <property type="entry name" value="HATPase_C_sf"/>
</dbReference>
<evidence type="ECO:0000256" key="3">
    <source>
        <dbReference type="ARBA" id="ARBA00023012"/>
    </source>
</evidence>
<feature type="transmembrane region" description="Helical" evidence="6">
    <location>
        <begin position="141"/>
        <end position="158"/>
    </location>
</feature>
<dbReference type="PATRIC" id="fig|396014.3.peg.412"/>
<evidence type="ECO:0000256" key="4">
    <source>
        <dbReference type="SAM" id="Coils"/>
    </source>
</evidence>
<protein>
    <submittedName>
        <fullName evidence="8">Histidine kinase</fullName>
    </submittedName>
</protein>
<dbReference type="HOGENOM" id="CLU_000445_20_15_11"/>
<evidence type="ECO:0000313" key="9">
    <source>
        <dbReference type="Proteomes" id="UP000023067"/>
    </source>
</evidence>
<evidence type="ECO:0000259" key="7">
    <source>
        <dbReference type="PROSITE" id="PS50109"/>
    </source>
</evidence>
<dbReference type="GO" id="GO:0016020">
    <property type="term" value="C:membrane"/>
    <property type="evidence" value="ECO:0007669"/>
    <property type="project" value="InterPro"/>
</dbReference>
<accession>Z9JYA9</accession>
<dbReference type="GO" id="GO:0046983">
    <property type="term" value="F:protein dimerization activity"/>
    <property type="evidence" value="ECO:0007669"/>
    <property type="project" value="InterPro"/>
</dbReference>
<organism evidence="8 9">
    <name type="scientific">Brachybacterium phenoliresistens</name>
    <dbReference type="NCBI Taxonomy" id="396014"/>
    <lineage>
        <taxon>Bacteria</taxon>
        <taxon>Bacillati</taxon>
        <taxon>Actinomycetota</taxon>
        <taxon>Actinomycetes</taxon>
        <taxon>Micrococcales</taxon>
        <taxon>Dermabacteraceae</taxon>
        <taxon>Brachybacterium</taxon>
    </lineage>
</organism>
<dbReference type="EMBL" id="JDYK01000002">
    <property type="protein sequence ID" value="EWS82782.1"/>
    <property type="molecule type" value="Genomic_DNA"/>
</dbReference>
<keyword evidence="6" id="KW-0812">Transmembrane</keyword>
<dbReference type="GO" id="GO:0000155">
    <property type="term" value="F:phosphorelay sensor kinase activity"/>
    <property type="evidence" value="ECO:0007669"/>
    <property type="project" value="InterPro"/>
</dbReference>
<dbReference type="CDD" id="cd16917">
    <property type="entry name" value="HATPase_UhpB-NarQ-NarX-like"/>
    <property type="match status" value="1"/>
</dbReference>
<dbReference type="Pfam" id="PF07730">
    <property type="entry name" value="HisKA_3"/>
    <property type="match status" value="1"/>
</dbReference>
<evidence type="ECO:0000256" key="5">
    <source>
        <dbReference type="SAM" id="MobiDB-lite"/>
    </source>
</evidence>
<feature type="transmembrane region" description="Helical" evidence="6">
    <location>
        <begin position="164"/>
        <end position="188"/>
    </location>
</feature>
<dbReference type="PANTHER" id="PTHR24421:SF62">
    <property type="entry name" value="SENSORY TRANSDUCTION HISTIDINE KINASE"/>
    <property type="match status" value="1"/>
</dbReference>
<dbReference type="InterPro" id="IPR005467">
    <property type="entry name" value="His_kinase_dom"/>
</dbReference>
<dbReference type="PROSITE" id="PS50109">
    <property type="entry name" value="HIS_KIN"/>
    <property type="match status" value="1"/>
</dbReference>
<keyword evidence="3" id="KW-0902">Two-component regulatory system</keyword>
<keyword evidence="1" id="KW-0808">Transferase</keyword>
<sequence>MLADSPRITPGSPREFLGPPGRPAMVGPIPATDSPMGRFLETWLPVVLAAVSFGVGWQVSPSFGYESSVPYSLAPAAATLLLRMLMTRRAHRRGPGDPLLTGLFVLHQALVLLTVALNPLACIYAFTGYIDASRFLTRRTALVSVIVTAMICAFGQSGGPSGVAAVPALFGLLLLVNVMLSLGMGYLADERERQVAAREQAARELDLATRENQALQEELLRRARESGVLAERTRLAREIHDTVAQGLVGVIRQLEALPADALGDPARQRIAIAEDTARECLVDARRAVEALAPQQLGEGDPVEVLGEIVGRWARAHRVVATFDADEAPRPCPHPHVLIRVTQEALANVARHSRAGSVEITLSAQDGDALLRIRDDGSGFDPAAVPAGGHGLRSMRERVAETGGSLQVETAPGQGTLLTARVPR</sequence>
<keyword evidence="6" id="KW-0472">Membrane</keyword>
<gene>
    <name evidence="8" type="ORF">BF93_07110</name>
</gene>
<dbReference type="eggNOG" id="COG4585">
    <property type="taxonomic scope" value="Bacteria"/>
</dbReference>
<dbReference type="InterPro" id="IPR011712">
    <property type="entry name" value="Sig_transdc_His_kin_sub3_dim/P"/>
</dbReference>
<dbReference type="OrthoDB" id="144293at2"/>
<dbReference type="SUPFAM" id="SSF55874">
    <property type="entry name" value="ATPase domain of HSP90 chaperone/DNA topoisomerase II/histidine kinase"/>
    <property type="match status" value="1"/>
</dbReference>
<feature type="transmembrane region" description="Helical" evidence="6">
    <location>
        <begin position="40"/>
        <end position="57"/>
    </location>
</feature>
<evidence type="ECO:0000313" key="8">
    <source>
        <dbReference type="EMBL" id="EWS82782.1"/>
    </source>
</evidence>
<dbReference type="PANTHER" id="PTHR24421">
    <property type="entry name" value="NITRATE/NITRITE SENSOR PROTEIN NARX-RELATED"/>
    <property type="match status" value="1"/>
</dbReference>
<dbReference type="InterPro" id="IPR050482">
    <property type="entry name" value="Sensor_HK_TwoCompSys"/>
</dbReference>
<dbReference type="STRING" id="396014.BF93_07110"/>
<dbReference type="Gene3D" id="3.30.565.10">
    <property type="entry name" value="Histidine kinase-like ATPase, C-terminal domain"/>
    <property type="match status" value="1"/>
</dbReference>
<keyword evidence="2 8" id="KW-0418">Kinase</keyword>
<keyword evidence="4" id="KW-0175">Coiled coil</keyword>
<evidence type="ECO:0000256" key="6">
    <source>
        <dbReference type="SAM" id="Phobius"/>
    </source>
</evidence>
<reference evidence="8 9" key="1">
    <citation type="submission" date="2014-02" db="EMBL/GenBank/DDBJ databases">
        <title>Genome sequence of Brachybacterium phenoliresistens strain W13A50.</title>
        <authorList>
            <person name="Wang X."/>
        </authorList>
    </citation>
    <scope>NUCLEOTIDE SEQUENCE [LARGE SCALE GENOMIC DNA]</scope>
    <source>
        <strain evidence="8 9">W13A50</strain>
    </source>
</reference>
<proteinExistence type="predicted"/>
<feature type="coiled-coil region" evidence="4">
    <location>
        <begin position="191"/>
        <end position="225"/>
    </location>
</feature>